<accession>A0A7W9D3I5</accession>
<comment type="caution">
    <text evidence="2">The sequence shown here is derived from an EMBL/GenBank/DDBJ whole genome shotgun (WGS) entry which is preliminary data.</text>
</comment>
<organism evidence="2 3">
    <name type="scientific">Rhizobium paranaense</name>
    <dbReference type="NCBI Taxonomy" id="1650438"/>
    <lineage>
        <taxon>Bacteria</taxon>
        <taxon>Pseudomonadati</taxon>
        <taxon>Pseudomonadota</taxon>
        <taxon>Alphaproteobacteria</taxon>
        <taxon>Hyphomicrobiales</taxon>
        <taxon>Rhizobiaceae</taxon>
        <taxon>Rhizobium/Agrobacterium group</taxon>
        <taxon>Rhizobium</taxon>
    </lineage>
</organism>
<evidence type="ECO:0000313" key="2">
    <source>
        <dbReference type="EMBL" id="MBB5576514.1"/>
    </source>
</evidence>
<keyword evidence="1" id="KW-0175">Coiled coil</keyword>
<dbReference type="AlphaFoldDB" id="A0A7W9D3I5"/>
<evidence type="ECO:0000313" key="3">
    <source>
        <dbReference type="Proteomes" id="UP000549882"/>
    </source>
</evidence>
<name>A0A7W9D3I5_9HYPH</name>
<gene>
    <name evidence="2" type="ORF">GGD50_005157</name>
</gene>
<sequence length="67" mass="7641">MSDILLTIPEIDERIAAIRENLRELIEQAAAYSGAADEELASTRIAEQEEELERLMKRREELSGQKP</sequence>
<dbReference type="RefSeq" id="WP_107108691.1">
    <property type="nucleotide sequence ID" value="NZ_JACHBI010000012.1"/>
</dbReference>
<keyword evidence="3" id="KW-1185">Reference proteome</keyword>
<proteinExistence type="predicted"/>
<protein>
    <submittedName>
        <fullName evidence="2">Putative nucleic acid-binding Zn-ribbon protein</fullName>
    </submittedName>
</protein>
<reference evidence="2 3" key="1">
    <citation type="submission" date="2020-08" db="EMBL/GenBank/DDBJ databases">
        <title>Genomic Encyclopedia of Type Strains, Phase IV (KMG-V): Genome sequencing to study the core and pangenomes of soil and plant-associated prokaryotes.</title>
        <authorList>
            <person name="Whitman W."/>
        </authorList>
    </citation>
    <scope>NUCLEOTIDE SEQUENCE [LARGE SCALE GENOMIC DNA]</scope>
    <source>
        <strain evidence="2 3">SEMIA 4064</strain>
    </source>
</reference>
<evidence type="ECO:0000256" key="1">
    <source>
        <dbReference type="SAM" id="Coils"/>
    </source>
</evidence>
<dbReference type="EMBL" id="JACHBI010000012">
    <property type="protein sequence ID" value="MBB5576514.1"/>
    <property type="molecule type" value="Genomic_DNA"/>
</dbReference>
<feature type="coiled-coil region" evidence="1">
    <location>
        <begin position="8"/>
        <end position="65"/>
    </location>
</feature>
<dbReference type="Proteomes" id="UP000549882">
    <property type="component" value="Unassembled WGS sequence"/>
</dbReference>